<dbReference type="Gene3D" id="3.30.1330.230">
    <property type="match status" value="1"/>
</dbReference>
<dbReference type="EMBL" id="VCDP01000053">
    <property type="protein sequence ID" value="MDX8000178.1"/>
    <property type="molecule type" value="Genomic_DNA"/>
</dbReference>
<dbReference type="PANTHER" id="PTHR37809:SF1">
    <property type="entry name" value="RIBOSOMAL PROTEIN S12 METHYLTHIOTRANSFERASE ACCESSORY FACTOR YCAO"/>
    <property type="match status" value="1"/>
</dbReference>
<dbReference type="PANTHER" id="PTHR37809">
    <property type="entry name" value="RIBOSOMAL PROTEIN S12 METHYLTHIOTRANSFERASE ACCESSORY FACTOR YCAO"/>
    <property type="match status" value="1"/>
</dbReference>
<feature type="domain" description="YcaO" evidence="1">
    <location>
        <begin position="78"/>
        <end position="396"/>
    </location>
</feature>
<keyword evidence="3" id="KW-1185">Reference proteome</keyword>
<evidence type="ECO:0000313" key="2">
    <source>
        <dbReference type="EMBL" id="MDX8000178.1"/>
    </source>
</evidence>
<dbReference type="Proteomes" id="UP001271640">
    <property type="component" value="Unassembled WGS sequence"/>
</dbReference>
<evidence type="ECO:0000259" key="1">
    <source>
        <dbReference type="PROSITE" id="PS51664"/>
    </source>
</evidence>
<proteinExistence type="predicted"/>
<reference evidence="3" key="1">
    <citation type="journal article" date="2024" name="Toxins">
        <title>Genome Sequence Analysis of Native Xenorhabdus Strains Isolated from Entomopathogenic Nematodes in Argentina.</title>
        <authorList>
            <person name="Palma L."/>
            <person name="Frizzo L."/>
            <person name="Kaiser S."/>
            <person name="Berry C."/>
            <person name="Caballero P."/>
            <person name="Bode H.B."/>
            <person name="Del Valle E.E."/>
        </authorList>
    </citation>
    <scope>NUCLEOTIDE SEQUENCE [LARGE SCALE GENOMIC DNA]</scope>
    <source>
        <strain evidence="3">Reich</strain>
    </source>
</reference>
<gene>
    <name evidence="2" type="ORF">FE394_13445</name>
</gene>
<organism evidence="2 3">
    <name type="scientific">Xenorhabdus littoralis</name>
    <dbReference type="NCBI Taxonomy" id="2582835"/>
    <lineage>
        <taxon>Bacteria</taxon>
        <taxon>Pseudomonadati</taxon>
        <taxon>Pseudomonadota</taxon>
        <taxon>Gammaproteobacteria</taxon>
        <taxon>Enterobacterales</taxon>
        <taxon>Morganellaceae</taxon>
        <taxon>Xenorhabdus</taxon>
    </lineage>
</organism>
<name>A0ABU4SNF2_9GAMM</name>
<accession>A0ABU4SNF2</accession>
<sequence length="396" mass="45053">MSKNNIPHSYLSEWFDNPLCKLPPVYREYGYSWPDRILPDNYARMWIKQNISNTTLPYIAIAILNVLCFDGSTRLLVGRGIDPDPDYALLKARAEAVERVSAFCRPAEEIHFALPKELKGHIHSAILNLLDLHHETNNPRWWISCHNRIDGSPSFLPLEFVQIESLATVKNPLVFADSTGMAVHSVYEKAIQNGFYEALERAILKDIWQNGLPSVHIANTDIIDNDLSLYIEQLGASIWFSHINLEDNYHFYLALFLGDGIDSPALITGNGVNSSNQQAKNHAVSELYGQLIHAFEIWPTFIPDEKPKLDSGFKANMMKNVADKTLIQLKFYDSCKKNIYSYNHYNETNKVTDDCLIINRSTPLSELLGFHSVQCIIPTNLPFCWSEGIKNLHPFS</sequence>
<dbReference type="RefSeq" id="WP_319926887.1">
    <property type="nucleotide sequence ID" value="NZ_VCDP01000053.1"/>
</dbReference>
<dbReference type="InterPro" id="IPR003776">
    <property type="entry name" value="YcaO-like_dom"/>
</dbReference>
<protein>
    <recommendedName>
        <fullName evidence="1">YcaO domain-containing protein</fullName>
    </recommendedName>
</protein>
<dbReference type="PROSITE" id="PS51664">
    <property type="entry name" value="YCAO"/>
    <property type="match status" value="1"/>
</dbReference>
<comment type="caution">
    <text evidence="2">The sequence shown here is derived from an EMBL/GenBank/DDBJ whole genome shotgun (WGS) entry which is preliminary data.</text>
</comment>
<evidence type="ECO:0000313" key="3">
    <source>
        <dbReference type="Proteomes" id="UP001271640"/>
    </source>
</evidence>
<dbReference type="Pfam" id="PF02624">
    <property type="entry name" value="YcaO"/>
    <property type="match status" value="1"/>
</dbReference>